<feature type="transmembrane region" description="Helical" evidence="1">
    <location>
        <begin position="79"/>
        <end position="110"/>
    </location>
</feature>
<keyword evidence="1" id="KW-1133">Transmembrane helix</keyword>
<proteinExistence type="predicted"/>
<dbReference type="AlphaFoldDB" id="X6LSM7"/>
<evidence type="ECO:0008006" key="4">
    <source>
        <dbReference type="Google" id="ProtNLM"/>
    </source>
</evidence>
<gene>
    <name evidence="2" type="ORF">RFI_32513</name>
</gene>
<accession>X6LSM7</accession>
<dbReference type="Proteomes" id="UP000023152">
    <property type="component" value="Unassembled WGS sequence"/>
</dbReference>
<evidence type="ECO:0000256" key="1">
    <source>
        <dbReference type="SAM" id="Phobius"/>
    </source>
</evidence>
<evidence type="ECO:0000313" key="3">
    <source>
        <dbReference type="Proteomes" id="UP000023152"/>
    </source>
</evidence>
<protein>
    <recommendedName>
        <fullName evidence="4">G-protein coupled receptors family 2 profile 2 domain-containing protein</fullName>
    </recommendedName>
</protein>
<organism evidence="2 3">
    <name type="scientific">Reticulomyxa filosa</name>
    <dbReference type="NCBI Taxonomy" id="46433"/>
    <lineage>
        <taxon>Eukaryota</taxon>
        <taxon>Sar</taxon>
        <taxon>Rhizaria</taxon>
        <taxon>Retaria</taxon>
        <taxon>Foraminifera</taxon>
        <taxon>Monothalamids</taxon>
        <taxon>Reticulomyxidae</taxon>
        <taxon>Reticulomyxa</taxon>
    </lineage>
</organism>
<reference evidence="2 3" key="1">
    <citation type="journal article" date="2013" name="Curr. Biol.">
        <title>The Genome of the Foraminiferan Reticulomyxa filosa.</title>
        <authorList>
            <person name="Glockner G."/>
            <person name="Hulsmann N."/>
            <person name="Schleicher M."/>
            <person name="Noegel A.A."/>
            <person name="Eichinger L."/>
            <person name="Gallinger C."/>
            <person name="Pawlowski J."/>
            <person name="Sierra R."/>
            <person name="Euteneuer U."/>
            <person name="Pillet L."/>
            <person name="Moustafa A."/>
            <person name="Platzer M."/>
            <person name="Groth M."/>
            <person name="Szafranski K."/>
            <person name="Schliwa M."/>
        </authorList>
    </citation>
    <scope>NUCLEOTIDE SEQUENCE [LARGE SCALE GENOMIC DNA]</scope>
</reference>
<feature type="transmembrane region" description="Helical" evidence="1">
    <location>
        <begin position="50"/>
        <end position="73"/>
    </location>
</feature>
<feature type="transmembrane region" description="Helical" evidence="1">
    <location>
        <begin position="259"/>
        <end position="286"/>
    </location>
</feature>
<feature type="transmembrane region" description="Helical" evidence="1">
    <location>
        <begin position="191"/>
        <end position="214"/>
    </location>
</feature>
<comment type="caution">
    <text evidence="2">The sequence shown here is derived from an EMBL/GenBank/DDBJ whole genome shotgun (WGS) entry which is preliminary data.</text>
</comment>
<feature type="transmembrane region" description="Helical" evidence="1">
    <location>
        <begin position="19"/>
        <end position="38"/>
    </location>
</feature>
<keyword evidence="1" id="KW-0812">Transmembrane</keyword>
<evidence type="ECO:0000313" key="2">
    <source>
        <dbReference type="EMBL" id="ETO04883.1"/>
    </source>
</evidence>
<sequence>MPELCADLEVPPRLLGTSILLLTVLVVAEIFCCTYSFYHLWKPENVHPILRITCLFYHVAVLIMLCAECFYFIGIGQNWWIHAVPVCQILFFIISSLFVLAYGAGVFFWLKRLVIVFENSLFGIKRNFLWGLYSAMILMVVVTIGLSCWLASDAGCLQYFSAKDFALTYPSTGEVNGKKVFWTCRRALLPFYITSATGIGTVSILNITIGYMYITRMIQTARMVHRNEEIDLAHVGANQSNHEISKETMRILDHVKKCGIIALTSITVSLISFATTWGSSTIFFIYFDCFLNSVLMLSSFTFGENIFHFCFGCCNKPSELLLILEKRFHNLRFRLSAQHFLFYISDNIQPLKATKKILNWNSIKRNKNGKKNNKVPKLKLQEIL</sequence>
<name>X6LSM7_RETFI</name>
<feature type="transmembrane region" description="Helical" evidence="1">
    <location>
        <begin position="130"/>
        <end position="152"/>
    </location>
</feature>
<dbReference type="EMBL" id="ASPP01028812">
    <property type="protein sequence ID" value="ETO04883.1"/>
    <property type="molecule type" value="Genomic_DNA"/>
</dbReference>
<keyword evidence="1" id="KW-0472">Membrane</keyword>
<keyword evidence="3" id="KW-1185">Reference proteome</keyword>